<reference evidence="4 5" key="1">
    <citation type="submission" date="2016-07" db="EMBL/GenBank/DDBJ databases">
        <title>Pervasive Adenine N6-methylation of Active Genes in Fungi.</title>
        <authorList>
            <consortium name="DOE Joint Genome Institute"/>
            <person name="Mondo S.J."/>
            <person name="Dannebaum R.O."/>
            <person name="Kuo R.C."/>
            <person name="Labutti K."/>
            <person name="Haridas S."/>
            <person name="Kuo A."/>
            <person name="Salamov A."/>
            <person name="Ahrendt S.R."/>
            <person name="Lipzen A."/>
            <person name="Sullivan W."/>
            <person name="Andreopoulos W.B."/>
            <person name="Clum A."/>
            <person name="Lindquist E."/>
            <person name="Daum C."/>
            <person name="Ramamoorthy G.K."/>
            <person name="Gryganskyi A."/>
            <person name="Culley D."/>
            <person name="Magnuson J.K."/>
            <person name="James T.Y."/>
            <person name="O'Malley M.A."/>
            <person name="Stajich J.E."/>
            <person name="Spatafora J.W."/>
            <person name="Visel A."/>
            <person name="Grigoriev I.V."/>
        </authorList>
    </citation>
    <scope>NUCLEOTIDE SEQUENCE [LARGE SCALE GENOMIC DNA]</scope>
    <source>
        <strain evidence="4 5">CBS 129021</strain>
    </source>
</reference>
<dbReference type="SUPFAM" id="SSF143113">
    <property type="entry name" value="NAP-like"/>
    <property type="match status" value="1"/>
</dbReference>
<evidence type="ECO:0000256" key="3">
    <source>
        <dbReference type="SAM" id="MobiDB-lite"/>
    </source>
</evidence>
<feature type="region of interest" description="Disordered" evidence="3">
    <location>
        <begin position="286"/>
        <end position="330"/>
    </location>
</feature>
<proteinExistence type="inferred from homology"/>
<feature type="compositionally biased region" description="Acidic residues" evidence="3">
    <location>
        <begin position="243"/>
        <end position="267"/>
    </location>
</feature>
<comment type="similarity">
    <text evidence="1 2">Belongs to the nucleosome assembly protein (NAP) family.</text>
</comment>
<dbReference type="Gene3D" id="3.30.1120.90">
    <property type="entry name" value="Nucleosome assembly protein"/>
    <property type="match status" value="1"/>
</dbReference>
<feature type="compositionally biased region" description="Acidic residues" evidence="3">
    <location>
        <begin position="292"/>
        <end position="313"/>
    </location>
</feature>
<dbReference type="InParanoid" id="A0A1Y2EM14"/>
<dbReference type="GO" id="GO:0006334">
    <property type="term" value="P:nucleosome assembly"/>
    <property type="evidence" value="ECO:0007669"/>
    <property type="project" value="InterPro"/>
</dbReference>
<evidence type="ECO:0000313" key="5">
    <source>
        <dbReference type="Proteomes" id="UP000193689"/>
    </source>
</evidence>
<dbReference type="STRING" id="1141098.A0A1Y2EM14"/>
<dbReference type="AlphaFoldDB" id="A0A1Y2EM14"/>
<dbReference type="PANTHER" id="PTHR11875">
    <property type="entry name" value="TESTIS-SPECIFIC Y-ENCODED PROTEIN"/>
    <property type="match status" value="1"/>
</dbReference>
<evidence type="ECO:0000256" key="2">
    <source>
        <dbReference type="RuleBase" id="RU003876"/>
    </source>
</evidence>
<protein>
    <submittedName>
        <fullName evidence="4">Nucleosome assembly protein</fullName>
    </submittedName>
</protein>
<dbReference type="EMBL" id="MCFJ01000001">
    <property type="protein sequence ID" value="ORY71895.1"/>
    <property type="molecule type" value="Genomic_DNA"/>
</dbReference>
<dbReference type="RefSeq" id="XP_040721487.1">
    <property type="nucleotide sequence ID" value="XM_040855071.1"/>
</dbReference>
<organism evidence="4 5">
    <name type="scientific">Pseudomassariella vexata</name>
    <dbReference type="NCBI Taxonomy" id="1141098"/>
    <lineage>
        <taxon>Eukaryota</taxon>
        <taxon>Fungi</taxon>
        <taxon>Dikarya</taxon>
        <taxon>Ascomycota</taxon>
        <taxon>Pezizomycotina</taxon>
        <taxon>Sordariomycetes</taxon>
        <taxon>Xylariomycetidae</taxon>
        <taxon>Amphisphaeriales</taxon>
        <taxon>Pseudomassariaceae</taxon>
        <taxon>Pseudomassariella</taxon>
    </lineage>
</organism>
<evidence type="ECO:0000313" key="4">
    <source>
        <dbReference type="EMBL" id="ORY71895.1"/>
    </source>
</evidence>
<sequence>MAASAGETAVTYEQLQDLEKDFEEVEVEIIRQQFALTKDLYEKRQQTIAQIPNFWPLVFEQAPPEVDQYIQPSDSALLLSSLTSVSVSRFEIENGGKGDPRSVAIKLEFSENEYFEDRVIEKKFWYRLSKSGYGSLVSEPVPIKWKPGKDLTSGLLDLVMAVWEQEKKKGVSGSGTIREEDFTPEQKALKKKIDNTSLGGMSFFAWFGFRGLRTSAEESKMATEKEKEKQRLRAEGKEVPTHDEDEDEDEEEDDDPMPLEIFTDGEELAVTFSEDLWPGAIKYFTQAQDNDAASDADFEDDEDEDMEDDEAPELVEANAGSPPPSKKRKA</sequence>
<dbReference type="InterPro" id="IPR037231">
    <property type="entry name" value="NAP-like_sf"/>
</dbReference>
<dbReference type="GeneID" id="63771283"/>
<feature type="compositionally biased region" description="Basic and acidic residues" evidence="3">
    <location>
        <begin position="217"/>
        <end position="242"/>
    </location>
</feature>
<dbReference type="GO" id="GO:0005634">
    <property type="term" value="C:nucleus"/>
    <property type="evidence" value="ECO:0007669"/>
    <property type="project" value="InterPro"/>
</dbReference>
<accession>A0A1Y2EM14</accession>
<dbReference type="InterPro" id="IPR002164">
    <property type="entry name" value="NAP_family"/>
</dbReference>
<gene>
    <name evidence="4" type="ORF">BCR38DRAFT_331585</name>
</gene>
<dbReference type="OrthoDB" id="19419at2759"/>
<keyword evidence="5" id="KW-1185">Reference proteome</keyword>
<feature type="region of interest" description="Disordered" evidence="3">
    <location>
        <begin position="217"/>
        <end position="270"/>
    </location>
</feature>
<comment type="caution">
    <text evidence="4">The sequence shown here is derived from an EMBL/GenBank/DDBJ whole genome shotgun (WGS) entry which is preliminary data.</text>
</comment>
<dbReference type="Proteomes" id="UP000193689">
    <property type="component" value="Unassembled WGS sequence"/>
</dbReference>
<dbReference type="FunCoup" id="A0A1Y2EM14">
    <property type="interactions" value="565"/>
</dbReference>
<name>A0A1Y2EM14_9PEZI</name>
<evidence type="ECO:0000256" key="1">
    <source>
        <dbReference type="ARBA" id="ARBA00009947"/>
    </source>
</evidence>
<dbReference type="Pfam" id="PF00956">
    <property type="entry name" value="NAP"/>
    <property type="match status" value="1"/>
</dbReference>